<dbReference type="EMBL" id="CP070608">
    <property type="protein sequence ID" value="QSE98091.1"/>
    <property type="molecule type" value="Genomic_DNA"/>
</dbReference>
<accession>A0A975A1A4</accession>
<evidence type="ECO:0000313" key="2">
    <source>
        <dbReference type="Proteomes" id="UP000662783"/>
    </source>
</evidence>
<sequence>MKAAKIEMLVLLIVLSITTFAGTGEKKTTRSSKIEVVKNDQVFKLFYLADDERDVNVKIVGKRGEVLFTEKINGLKGFTRPYNFENLPEGDYKFVVLDESGTMEFDVAHNDLKKENAHFVRFDELKGISNKLYKLSIAGEGQHVAQVKIYDNESHLLYQGKESFTNNFAQLYNLMQITTNGYVEVILGDKKEIFNF</sequence>
<proteinExistence type="predicted"/>
<protein>
    <submittedName>
        <fullName evidence="1">Uncharacterized protein</fullName>
    </submittedName>
</protein>
<name>A0A975A1A4_9BACT</name>
<evidence type="ECO:0000313" key="1">
    <source>
        <dbReference type="EMBL" id="QSE98091.1"/>
    </source>
</evidence>
<dbReference type="KEGG" id="fuv:JR347_03140"/>
<reference evidence="1" key="1">
    <citation type="submission" date="2021-02" db="EMBL/GenBank/DDBJ databases">
        <title>Fulvivirga sp. S481 isolated from sea water.</title>
        <authorList>
            <person name="Bae S.S."/>
            <person name="Baek K."/>
        </authorList>
    </citation>
    <scope>NUCLEOTIDE SEQUENCE</scope>
    <source>
        <strain evidence="1">S481</strain>
    </source>
</reference>
<dbReference type="Proteomes" id="UP000662783">
    <property type="component" value="Chromosome"/>
</dbReference>
<keyword evidence="2" id="KW-1185">Reference proteome</keyword>
<gene>
    <name evidence="1" type="ORF">JR347_03140</name>
</gene>
<dbReference type="RefSeq" id="WP_205722599.1">
    <property type="nucleotide sequence ID" value="NZ_CP070608.1"/>
</dbReference>
<organism evidence="1 2">
    <name type="scientific">Fulvivirga lutea</name>
    <dbReference type="NCBI Taxonomy" id="2810512"/>
    <lineage>
        <taxon>Bacteria</taxon>
        <taxon>Pseudomonadati</taxon>
        <taxon>Bacteroidota</taxon>
        <taxon>Cytophagia</taxon>
        <taxon>Cytophagales</taxon>
        <taxon>Fulvivirgaceae</taxon>
        <taxon>Fulvivirga</taxon>
    </lineage>
</organism>
<dbReference type="AlphaFoldDB" id="A0A975A1A4"/>